<keyword evidence="7" id="KW-1185">Reference proteome</keyword>
<dbReference type="PANTHER" id="PTHR24416:SF600">
    <property type="entry name" value="PDGF- AND VEGF-RECEPTOR RELATED, ISOFORM J"/>
    <property type="match status" value="1"/>
</dbReference>
<dbReference type="Gene3D" id="1.10.510.10">
    <property type="entry name" value="Transferase(Phosphotransferase) domain 1"/>
    <property type="match status" value="1"/>
</dbReference>
<dbReference type="Pfam" id="PF07714">
    <property type="entry name" value="PK_Tyr_Ser-Thr"/>
    <property type="match status" value="1"/>
</dbReference>
<dbReference type="PROSITE" id="PS00107">
    <property type="entry name" value="PROTEIN_KINASE_ATP"/>
    <property type="match status" value="1"/>
</dbReference>
<evidence type="ECO:0000259" key="5">
    <source>
        <dbReference type="PROSITE" id="PS50011"/>
    </source>
</evidence>
<evidence type="ECO:0000313" key="7">
    <source>
        <dbReference type="Proteomes" id="UP000198287"/>
    </source>
</evidence>
<feature type="domain" description="Protein kinase" evidence="5">
    <location>
        <begin position="310"/>
        <end position="600"/>
    </location>
</feature>
<gene>
    <name evidence="6" type="ORF">Fcan01_13010</name>
</gene>
<dbReference type="InterPro" id="IPR011009">
    <property type="entry name" value="Kinase-like_dom_sf"/>
</dbReference>
<comment type="catalytic activity">
    <reaction evidence="2">
        <text>L-tyrosyl-[protein] + ATP = O-phospho-L-tyrosyl-[protein] + ADP + H(+)</text>
        <dbReference type="Rhea" id="RHEA:10596"/>
        <dbReference type="Rhea" id="RHEA-COMP:10136"/>
        <dbReference type="Rhea" id="RHEA-COMP:20101"/>
        <dbReference type="ChEBI" id="CHEBI:15378"/>
        <dbReference type="ChEBI" id="CHEBI:30616"/>
        <dbReference type="ChEBI" id="CHEBI:46858"/>
        <dbReference type="ChEBI" id="CHEBI:61978"/>
        <dbReference type="ChEBI" id="CHEBI:456216"/>
        <dbReference type="EC" id="2.7.10.1"/>
    </reaction>
</comment>
<dbReference type="OrthoDB" id="7789554at2759"/>
<keyword evidence="6" id="KW-0675">Receptor</keyword>
<dbReference type="PROSITE" id="PS00109">
    <property type="entry name" value="PROTEIN_KINASE_TYR"/>
    <property type="match status" value="1"/>
</dbReference>
<feature type="transmembrane region" description="Helical" evidence="4">
    <location>
        <begin position="27"/>
        <end position="47"/>
    </location>
</feature>
<protein>
    <submittedName>
        <fullName evidence="6">Fibroblast growth factor receptor</fullName>
    </submittedName>
</protein>
<dbReference type="InterPro" id="IPR050122">
    <property type="entry name" value="RTK"/>
</dbReference>
<dbReference type="SUPFAM" id="SSF56112">
    <property type="entry name" value="Protein kinase-like (PK-like)"/>
    <property type="match status" value="1"/>
</dbReference>
<dbReference type="InterPro" id="IPR001245">
    <property type="entry name" value="Ser-Thr/Tyr_kinase_cat_dom"/>
</dbReference>
<dbReference type="InterPro" id="IPR008266">
    <property type="entry name" value="Tyr_kinase_AS"/>
</dbReference>
<dbReference type="InterPro" id="IPR017441">
    <property type="entry name" value="Protein_kinase_ATP_BS"/>
</dbReference>
<dbReference type="PROSITE" id="PS50011">
    <property type="entry name" value="PROTEIN_KINASE_DOM"/>
    <property type="match status" value="1"/>
</dbReference>
<sequence>MKQLGRIKQFIFVTEKCNRVGFNSGEWYRVLFLEIMLGIFWAVRLTIKRHTVFEVASSVKIYIWLVIIIAIPMQFVKTFLVWSGIIRVSSILMLSRILVRAKSPVLMRIERARPRPYFCMDSYEIFNCLRDAKFGMHMHQHMLYHNTTSIPVPSRDEGVHARFSSKQDFLPGLESCSTSRCPTRLRIYCRLSQVEFPLYICFKLLILRNTFLTNSMSFLLIASEILTFLVTSFTWGWLAYWAVPHYLRQVAKTEAAMTDFKRKMDQYLNEGDEYVQNLDTSEYVTLDESFNVVDNKLLLDSLITPLELQIDISHMIGDGQFSLVYKGTLQRNGKSFEIAGKTGKTKENSLEMLVKEMQVILHVGSHPNILTFFGVTCDPNTGSYFLISEFCTMGCLHSYLEKLRPTVSGFSALLDQEDRKYVNITINFMEQELHQLRQTLQRFSLEICGGMCHLALKKVIHGDLAARNVLITKDLRAKLCDFGMSGKLYNYQIYVKNFQQNFLPWRWVSVEALDDLKFSEQSDVWSFGVFLWELYTLGRLPFAGQSWSVTLPDDIRAGIYKLDKPELATSKIDNIIRQCCSIDSKMRPTFKTLSQLLQDI</sequence>
<evidence type="ECO:0000313" key="6">
    <source>
        <dbReference type="EMBL" id="OXA51451.1"/>
    </source>
</evidence>
<feature type="transmembrane region" description="Helical" evidence="4">
    <location>
        <begin position="59"/>
        <end position="75"/>
    </location>
</feature>
<dbReference type="PRINTS" id="PR00109">
    <property type="entry name" value="TYRKINASE"/>
</dbReference>
<dbReference type="GO" id="GO:0007169">
    <property type="term" value="P:cell surface receptor protein tyrosine kinase signaling pathway"/>
    <property type="evidence" value="ECO:0007669"/>
    <property type="project" value="TreeGrafter"/>
</dbReference>
<reference evidence="6 7" key="1">
    <citation type="submission" date="2015-12" db="EMBL/GenBank/DDBJ databases">
        <title>The genome of Folsomia candida.</title>
        <authorList>
            <person name="Faddeeva A."/>
            <person name="Derks M.F."/>
            <person name="Anvar Y."/>
            <person name="Smit S."/>
            <person name="Van Straalen N."/>
            <person name="Roelofs D."/>
        </authorList>
    </citation>
    <scope>NUCLEOTIDE SEQUENCE [LARGE SCALE GENOMIC DNA]</scope>
    <source>
        <strain evidence="6 7">VU population</strain>
        <tissue evidence="6">Whole body</tissue>
    </source>
</reference>
<feature type="binding site" evidence="3">
    <location>
        <position position="341"/>
    </location>
    <ligand>
        <name>ATP</name>
        <dbReference type="ChEBI" id="CHEBI:30616"/>
    </ligand>
</feature>
<keyword evidence="3" id="KW-0547">Nucleotide-binding</keyword>
<dbReference type="Proteomes" id="UP000198287">
    <property type="component" value="Unassembled WGS sequence"/>
</dbReference>
<dbReference type="EMBL" id="LNIX01000007">
    <property type="protein sequence ID" value="OXA51451.1"/>
    <property type="molecule type" value="Genomic_DNA"/>
</dbReference>
<dbReference type="GO" id="GO:0005886">
    <property type="term" value="C:plasma membrane"/>
    <property type="evidence" value="ECO:0007669"/>
    <property type="project" value="TreeGrafter"/>
</dbReference>
<evidence type="ECO:0000256" key="1">
    <source>
        <dbReference type="ARBA" id="ARBA00004167"/>
    </source>
</evidence>
<dbReference type="AlphaFoldDB" id="A0A226E3G1"/>
<keyword evidence="4" id="KW-0472">Membrane</keyword>
<keyword evidence="4" id="KW-0812">Transmembrane</keyword>
<evidence type="ECO:0000256" key="4">
    <source>
        <dbReference type="SAM" id="Phobius"/>
    </source>
</evidence>
<evidence type="ECO:0000256" key="3">
    <source>
        <dbReference type="PROSITE-ProRule" id="PRU10141"/>
    </source>
</evidence>
<dbReference type="PANTHER" id="PTHR24416">
    <property type="entry name" value="TYROSINE-PROTEIN KINASE RECEPTOR"/>
    <property type="match status" value="1"/>
</dbReference>
<evidence type="ECO:0000256" key="2">
    <source>
        <dbReference type="ARBA" id="ARBA00051243"/>
    </source>
</evidence>
<dbReference type="CDD" id="cd00192">
    <property type="entry name" value="PTKc"/>
    <property type="match status" value="1"/>
</dbReference>
<dbReference type="GO" id="GO:0043235">
    <property type="term" value="C:receptor complex"/>
    <property type="evidence" value="ECO:0007669"/>
    <property type="project" value="TreeGrafter"/>
</dbReference>
<dbReference type="InterPro" id="IPR000719">
    <property type="entry name" value="Prot_kinase_dom"/>
</dbReference>
<comment type="subcellular location">
    <subcellularLocation>
        <location evidence="1">Membrane</location>
        <topology evidence="1">Single-pass membrane protein</topology>
    </subcellularLocation>
</comment>
<keyword evidence="3" id="KW-0067">ATP-binding</keyword>
<comment type="caution">
    <text evidence="6">The sequence shown here is derived from an EMBL/GenBank/DDBJ whole genome shotgun (WGS) entry which is preliminary data.</text>
</comment>
<dbReference type="GO" id="GO:0005524">
    <property type="term" value="F:ATP binding"/>
    <property type="evidence" value="ECO:0007669"/>
    <property type="project" value="UniProtKB-UniRule"/>
</dbReference>
<accession>A0A226E3G1</accession>
<organism evidence="6 7">
    <name type="scientific">Folsomia candida</name>
    <name type="common">Springtail</name>
    <dbReference type="NCBI Taxonomy" id="158441"/>
    <lineage>
        <taxon>Eukaryota</taxon>
        <taxon>Metazoa</taxon>
        <taxon>Ecdysozoa</taxon>
        <taxon>Arthropoda</taxon>
        <taxon>Hexapoda</taxon>
        <taxon>Collembola</taxon>
        <taxon>Entomobryomorpha</taxon>
        <taxon>Isotomoidea</taxon>
        <taxon>Isotomidae</taxon>
        <taxon>Proisotominae</taxon>
        <taxon>Folsomia</taxon>
    </lineage>
</organism>
<proteinExistence type="predicted"/>
<feature type="transmembrane region" description="Helical" evidence="4">
    <location>
        <begin position="218"/>
        <end position="243"/>
    </location>
</feature>
<name>A0A226E3G1_FOLCA</name>
<keyword evidence="4" id="KW-1133">Transmembrane helix</keyword>
<dbReference type="GO" id="GO:0004714">
    <property type="term" value="F:transmembrane receptor protein tyrosine kinase activity"/>
    <property type="evidence" value="ECO:0007669"/>
    <property type="project" value="UniProtKB-EC"/>
</dbReference>